<dbReference type="PANTHER" id="PTHR45716:SF2">
    <property type="entry name" value="BITESIZE, ISOFORM I"/>
    <property type="match status" value="1"/>
</dbReference>
<feature type="domain" description="C2" evidence="2">
    <location>
        <begin position="226"/>
        <end position="343"/>
    </location>
</feature>
<dbReference type="Proteomes" id="UP001152320">
    <property type="component" value="Chromosome 2"/>
</dbReference>
<dbReference type="PROSITE" id="PS50004">
    <property type="entry name" value="C2"/>
    <property type="match status" value="2"/>
</dbReference>
<dbReference type="AlphaFoldDB" id="A0A9Q1HIV8"/>
<feature type="domain" description="C2" evidence="2">
    <location>
        <begin position="94"/>
        <end position="216"/>
    </location>
</feature>
<evidence type="ECO:0000259" key="2">
    <source>
        <dbReference type="PROSITE" id="PS50004"/>
    </source>
</evidence>
<evidence type="ECO:0000313" key="4">
    <source>
        <dbReference type="Proteomes" id="UP001152320"/>
    </source>
</evidence>
<dbReference type="GO" id="GO:0006887">
    <property type="term" value="P:exocytosis"/>
    <property type="evidence" value="ECO:0007669"/>
    <property type="project" value="TreeGrafter"/>
</dbReference>
<dbReference type="InterPro" id="IPR000008">
    <property type="entry name" value="C2_dom"/>
</dbReference>
<feature type="region of interest" description="Disordered" evidence="1">
    <location>
        <begin position="1"/>
        <end position="62"/>
    </location>
</feature>
<dbReference type="SUPFAM" id="SSF49562">
    <property type="entry name" value="C2 domain (Calcium/lipid-binding domain, CaLB)"/>
    <property type="match status" value="2"/>
</dbReference>
<dbReference type="InterPro" id="IPR035892">
    <property type="entry name" value="C2_domain_sf"/>
</dbReference>
<dbReference type="Gene3D" id="2.60.40.150">
    <property type="entry name" value="C2 domain"/>
    <property type="match status" value="2"/>
</dbReference>
<dbReference type="EMBL" id="JAIZAY010000002">
    <property type="protein sequence ID" value="KAJ8046498.1"/>
    <property type="molecule type" value="Genomic_DNA"/>
</dbReference>
<dbReference type="SMART" id="SM00239">
    <property type="entry name" value="C2"/>
    <property type="match status" value="2"/>
</dbReference>
<dbReference type="OrthoDB" id="419768at2759"/>
<evidence type="ECO:0000313" key="3">
    <source>
        <dbReference type="EMBL" id="KAJ8046498.1"/>
    </source>
</evidence>
<name>A0A9Q1HIV8_HOLLE</name>
<proteinExistence type="predicted"/>
<reference evidence="3" key="1">
    <citation type="submission" date="2021-10" db="EMBL/GenBank/DDBJ databases">
        <title>Tropical sea cucumber genome reveals ecological adaptation and Cuvierian tubules defense mechanism.</title>
        <authorList>
            <person name="Chen T."/>
        </authorList>
    </citation>
    <scope>NUCLEOTIDE SEQUENCE</scope>
    <source>
        <strain evidence="3">Nanhai2018</strain>
        <tissue evidence="3">Muscle</tissue>
    </source>
</reference>
<dbReference type="GO" id="GO:0042043">
    <property type="term" value="F:neurexin family protein binding"/>
    <property type="evidence" value="ECO:0007669"/>
    <property type="project" value="TreeGrafter"/>
</dbReference>
<sequence length="416" mass="47121">MGSSSSSTAQRQNVARPRPQTSKPGPVYKPDNAKVNRLVHAISRQSKKKNHPNFNETAEDDFEDRQAKYQESVYILKQLYKRMDPGVMKSLGEAKGEVKLSFKYNERRSMLLVKVVSARDLSAKDLRGKNSDPYVKMELLPDVHNEGAKSTRFAKRTLRPVYNEIFTFKLMKEDLVDSLFRVQVLSHDPMGKDDFMGENIIQLSQLDLTDIVTSWFELQPETDLAITGELEVSLSYTLPDTLKVTVLGATDLLQRDASKLPNPYVKVIVSGIPKSATTEIQRKTLSPVWEESFEYTLAKEELVDRYIVLHVLDKAMIGGTEILGQVYIDLTNLDIYNGYSGKFALADLKNSDRVRTQWSQSSTVQEFKEAMYAHSVYKYPCLVFKDRSQTGNKIVSVQSRKAGSNAKLRLIDGLPM</sequence>
<protein>
    <submittedName>
        <fullName evidence="3">Synaptotagmin-7</fullName>
    </submittedName>
</protein>
<accession>A0A9Q1HIV8</accession>
<dbReference type="Pfam" id="PF00168">
    <property type="entry name" value="C2"/>
    <property type="match status" value="2"/>
</dbReference>
<gene>
    <name evidence="3" type="ORF">HOLleu_05184</name>
</gene>
<organism evidence="3 4">
    <name type="scientific">Holothuria leucospilota</name>
    <name type="common">Black long sea cucumber</name>
    <name type="synonym">Mertensiothuria leucospilota</name>
    <dbReference type="NCBI Taxonomy" id="206669"/>
    <lineage>
        <taxon>Eukaryota</taxon>
        <taxon>Metazoa</taxon>
        <taxon>Echinodermata</taxon>
        <taxon>Eleutherozoa</taxon>
        <taxon>Echinozoa</taxon>
        <taxon>Holothuroidea</taxon>
        <taxon>Aspidochirotacea</taxon>
        <taxon>Aspidochirotida</taxon>
        <taxon>Holothuriidae</taxon>
        <taxon>Holothuria</taxon>
    </lineage>
</organism>
<dbReference type="GO" id="GO:0070382">
    <property type="term" value="C:exocytic vesicle"/>
    <property type="evidence" value="ECO:0007669"/>
    <property type="project" value="TreeGrafter"/>
</dbReference>
<dbReference type="CDD" id="cd00030">
    <property type="entry name" value="C2"/>
    <property type="match status" value="1"/>
</dbReference>
<feature type="compositionally biased region" description="Polar residues" evidence="1">
    <location>
        <begin position="1"/>
        <end position="23"/>
    </location>
</feature>
<dbReference type="PANTHER" id="PTHR45716">
    <property type="entry name" value="BITESIZE, ISOFORM I"/>
    <property type="match status" value="1"/>
</dbReference>
<keyword evidence="4" id="KW-1185">Reference proteome</keyword>
<evidence type="ECO:0000256" key="1">
    <source>
        <dbReference type="SAM" id="MobiDB-lite"/>
    </source>
</evidence>
<dbReference type="GO" id="GO:0005886">
    <property type="term" value="C:plasma membrane"/>
    <property type="evidence" value="ECO:0007669"/>
    <property type="project" value="TreeGrafter"/>
</dbReference>
<comment type="caution">
    <text evidence="3">The sequence shown here is derived from an EMBL/GenBank/DDBJ whole genome shotgun (WGS) entry which is preliminary data.</text>
</comment>